<evidence type="ECO:0000256" key="1">
    <source>
        <dbReference type="SAM" id="MobiDB-lite"/>
    </source>
</evidence>
<dbReference type="PANTHER" id="PTHR13490:SF0">
    <property type="entry name" value="SMALL RIBOSOMAL SUBUNIT PROTEIN MS35"/>
    <property type="match status" value="1"/>
</dbReference>
<keyword evidence="4" id="KW-1185">Reference proteome</keyword>
<feature type="compositionally biased region" description="Pro residues" evidence="1">
    <location>
        <begin position="193"/>
        <end position="204"/>
    </location>
</feature>
<dbReference type="HOGENOM" id="CLU_072379_0_0_1"/>
<feature type="region of interest" description="Disordered" evidence="1">
    <location>
        <begin position="167"/>
        <end position="204"/>
    </location>
</feature>
<accession>A0A0C3SE83</accession>
<dbReference type="OrthoDB" id="283424at2759"/>
<dbReference type="GO" id="GO:0005763">
    <property type="term" value="C:mitochondrial small ribosomal subunit"/>
    <property type="evidence" value="ECO:0007669"/>
    <property type="project" value="TreeGrafter"/>
</dbReference>
<dbReference type="Proteomes" id="UP000053257">
    <property type="component" value="Unassembled WGS sequence"/>
</dbReference>
<dbReference type="STRING" id="745531.A0A0C3SE83"/>
<dbReference type="Pfam" id="PF10213">
    <property type="entry name" value="MRP-S28"/>
    <property type="match status" value="1"/>
</dbReference>
<name>A0A0C3SE83_PHLG1</name>
<dbReference type="PANTHER" id="PTHR13490">
    <property type="entry name" value="MITOCHONDRIAL 28S RIBOSOMAL PROTEIN S28"/>
    <property type="match status" value="1"/>
</dbReference>
<organism evidence="3 4">
    <name type="scientific">Phlebiopsis gigantea (strain 11061_1 CR5-6)</name>
    <name type="common">White-rot fungus</name>
    <name type="synonym">Peniophora gigantea</name>
    <dbReference type="NCBI Taxonomy" id="745531"/>
    <lineage>
        <taxon>Eukaryota</taxon>
        <taxon>Fungi</taxon>
        <taxon>Dikarya</taxon>
        <taxon>Basidiomycota</taxon>
        <taxon>Agaricomycotina</taxon>
        <taxon>Agaricomycetes</taxon>
        <taxon>Polyporales</taxon>
        <taxon>Phanerochaetaceae</taxon>
        <taxon>Phlebiopsis</taxon>
    </lineage>
</organism>
<gene>
    <name evidence="3" type="ORF">PHLGIDRAFT_61612</name>
</gene>
<reference evidence="3 4" key="1">
    <citation type="journal article" date="2014" name="PLoS Genet.">
        <title>Analysis of the Phlebiopsis gigantea genome, transcriptome and secretome provides insight into its pioneer colonization strategies of wood.</title>
        <authorList>
            <person name="Hori C."/>
            <person name="Ishida T."/>
            <person name="Igarashi K."/>
            <person name="Samejima M."/>
            <person name="Suzuki H."/>
            <person name="Master E."/>
            <person name="Ferreira P."/>
            <person name="Ruiz-Duenas F.J."/>
            <person name="Held B."/>
            <person name="Canessa P."/>
            <person name="Larrondo L.F."/>
            <person name="Schmoll M."/>
            <person name="Druzhinina I.S."/>
            <person name="Kubicek C.P."/>
            <person name="Gaskell J.A."/>
            <person name="Kersten P."/>
            <person name="St John F."/>
            <person name="Glasner J."/>
            <person name="Sabat G."/>
            <person name="Splinter BonDurant S."/>
            <person name="Syed K."/>
            <person name="Yadav J."/>
            <person name="Mgbeahuruike A.C."/>
            <person name="Kovalchuk A."/>
            <person name="Asiegbu F.O."/>
            <person name="Lackner G."/>
            <person name="Hoffmeister D."/>
            <person name="Rencoret J."/>
            <person name="Gutierrez A."/>
            <person name="Sun H."/>
            <person name="Lindquist E."/>
            <person name="Barry K."/>
            <person name="Riley R."/>
            <person name="Grigoriev I.V."/>
            <person name="Henrissat B."/>
            <person name="Kues U."/>
            <person name="Berka R.M."/>
            <person name="Martinez A.T."/>
            <person name="Covert S.F."/>
            <person name="Blanchette R.A."/>
            <person name="Cullen D."/>
        </authorList>
    </citation>
    <scope>NUCLEOTIDE SEQUENCE [LARGE SCALE GENOMIC DNA]</scope>
    <source>
        <strain evidence="3 4">11061_1 CR5-6</strain>
    </source>
</reference>
<dbReference type="EMBL" id="KN840439">
    <property type="protein sequence ID" value="KIP12512.1"/>
    <property type="molecule type" value="Genomic_DNA"/>
</dbReference>
<evidence type="ECO:0000259" key="2">
    <source>
        <dbReference type="Pfam" id="PF10213"/>
    </source>
</evidence>
<dbReference type="InterPro" id="IPR019349">
    <property type="entry name" value="Ribosomal_mS35_mit"/>
</dbReference>
<dbReference type="GO" id="GO:0003735">
    <property type="term" value="F:structural constituent of ribosome"/>
    <property type="evidence" value="ECO:0007669"/>
    <property type="project" value="InterPro"/>
</dbReference>
<protein>
    <recommendedName>
        <fullName evidence="2">Small ribosomal subunit protein mS35 mitochondrial conserved domain-containing protein</fullName>
    </recommendedName>
</protein>
<evidence type="ECO:0000313" key="3">
    <source>
        <dbReference type="EMBL" id="KIP12512.1"/>
    </source>
</evidence>
<proteinExistence type="predicted"/>
<feature type="domain" description="Small ribosomal subunit protein mS35 mitochondrial conserved" evidence="2">
    <location>
        <begin position="35"/>
        <end position="190"/>
    </location>
</feature>
<dbReference type="GO" id="GO:0032543">
    <property type="term" value="P:mitochondrial translation"/>
    <property type="evidence" value="ECO:0007669"/>
    <property type="project" value="InterPro"/>
</dbReference>
<dbReference type="InterPro" id="IPR039848">
    <property type="entry name" value="Ribosomal_mS35_mt"/>
</dbReference>
<evidence type="ECO:0000313" key="4">
    <source>
        <dbReference type="Proteomes" id="UP000053257"/>
    </source>
</evidence>
<sequence length="204" mass="22873">MTSVEHLWVGQHRRLLYYMRLIEHELPQLVAFRKPFIPPPPSQPLVIRSISYGGEEHPVTAKRTIVIPVSRLPLQTEAAIHKFKLLAGVRWSPEPPKDSGIGQSEVEAYGEHGYFKISCEDFPQPAMNLKWASDIIDRLIGEAGDAKKDTFADVPLDTRHLVAKARKAGKGEYVRGRAKRPSIKDFPKEWLPGTPPNPSPSSTP</sequence>
<dbReference type="AlphaFoldDB" id="A0A0C3SE83"/>